<dbReference type="PROSITE" id="PS00061">
    <property type="entry name" value="ADH_SHORT"/>
    <property type="match status" value="1"/>
</dbReference>
<dbReference type="PANTHER" id="PTHR48107">
    <property type="entry name" value="NADPH-DEPENDENT ALDEHYDE REDUCTASE-LIKE PROTEIN, CHLOROPLASTIC-RELATED"/>
    <property type="match status" value="1"/>
</dbReference>
<dbReference type="InterPro" id="IPR006311">
    <property type="entry name" value="TAT_signal"/>
</dbReference>
<dbReference type="EMBL" id="CP051682">
    <property type="protein sequence ID" value="QJD94883.1"/>
    <property type="molecule type" value="Genomic_DNA"/>
</dbReference>
<evidence type="ECO:0000256" key="3">
    <source>
        <dbReference type="ARBA" id="ARBA00067437"/>
    </source>
</evidence>
<feature type="signal peptide" evidence="5">
    <location>
        <begin position="1"/>
        <end position="33"/>
    </location>
</feature>
<dbReference type="RefSeq" id="WP_169605900.1">
    <property type="nucleotide sequence ID" value="NZ_CP051682.1"/>
</dbReference>
<protein>
    <recommendedName>
        <fullName evidence="3">Uncharacterized oxidoreductase YghA</fullName>
    </recommendedName>
</protein>
<accession>A0A7L5E246</accession>
<dbReference type="PRINTS" id="PR00080">
    <property type="entry name" value="SDRFAMILY"/>
</dbReference>
<evidence type="ECO:0000313" key="6">
    <source>
        <dbReference type="EMBL" id="QJD94883.1"/>
    </source>
</evidence>
<proteinExistence type="inferred from homology"/>
<evidence type="ECO:0000256" key="4">
    <source>
        <dbReference type="SAM" id="MobiDB-lite"/>
    </source>
</evidence>
<dbReference type="InterPro" id="IPR020904">
    <property type="entry name" value="Sc_DH/Rdtase_CS"/>
</dbReference>
<name>A0A7L5E246_9SPHI</name>
<feature type="region of interest" description="Disordered" evidence="4">
    <location>
        <begin position="33"/>
        <end position="85"/>
    </location>
</feature>
<evidence type="ECO:0000256" key="1">
    <source>
        <dbReference type="ARBA" id="ARBA00006484"/>
    </source>
</evidence>
<dbReference type="GO" id="GO:0016614">
    <property type="term" value="F:oxidoreductase activity, acting on CH-OH group of donors"/>
    <property type="evidence" value="ECO:0007669"/>
    <property type="project" value="UniProtKB-ARBA"/>
</dbReference>
<dbReference type="Proteomes" id="UP000503278">
    <property type="component" value="Chromosome"/>
</dbReference>
<dbReference type="InterPro" id="IPR036291">
    <property type="entry name" value="NAD(P)-bd_dom_sf"/>
</dbReference>
<gene>
    <name evidence="6" type="ORF">HH214_02805</name>
</gene>
<evidence type="ECO:0000313" key="7">
    <source>
        <dbReference type="Proteomes" id="UP000503278"/>
    </source>
</evidence>
<sequence>MNEKDKINRRKVIGGLGAGLAAATVLPVFDAQAASQSEAVPAQPLQDPTTKYPKPPFKSQSQPWPGLASQMDPRPDHGETSYKGSGRLAGRKALITGGDSGMGRAAAIAYAREGADVAINYYPTEEPDAREVIELIKKEGRKAVAIPGDLRDEAFCQKLVAEAVRQLGGLDILVSNAGRQQAHESILDISSEQFDWTMKTNIYAPFWIIKAALPHMQPGSVIIGTTSEQAYDPSPDLYDYAQTKAATMNYVKSLAKQLGPKGIRVNGVAPGPIWTPLQVSGGATQQKLQSFGGQTPLGRPGQPAELASIYVQLAASDASYANGQVYGSAGGSGQP</sequence>
<reference evidence="6 7" key="1">
    <citation type="submission" date="2020-04" db="EMBL/GenBank/DDBJ databases">
        <title>Genome sequencing of novel species.</title>
        <authorList>
            <person name="Heo J."/>
            <person name="Kim S.-J."/>
            <person name="Kim J.-S."/>
            <person name="Hong S.-B."/>
            <person name="Kwon S.-W."/>
        </authorList>
    </citation>
    <scope>NUCLEOTIDE SEQUENCE [LARGE SCALE GENOMIC DNA]</scope>
    <source>
        <strain evidence="6 7">F39-2</strain>
    </source>
</reference>
<keyword evidence="5" id="KW-0732">Signal</keyword>
<keyword evidence="2" id="KW-0560">Oxidoreductase</keyword>
<dbReference type="PRINTS" id="PR00081">
    <property type="entry name" value="GDHRDH"/>
</dbReference>
<evidence type="ECO:0000256" key="5">
    <source>
        <dbReference type="SAM" id="SignalP"/>
    </source>
</evidence>
<dbReference type="Pfam" id="PF13561">
    <property type="entry name" value="adh_short_C2"/>
    <property type="match status" value="1"/>
</dbReference>
<dbReference type="InterPro" id="IPR002347">
    <property type="entry name" value="SDR_fam"/>
</dbReference>
<dbReference type="PANTHER" id="PTHR48107:SF16">
    <property type="entry name" value="NADPH-DEPENDENT ALDEHYDE REDUCTASE 1, CHLOROPLASTIC"/>
    <property type="match status" value="1"/>
</dbReference>
<evidence type="ECO:0000256" key="2">
    <source>
        <dbReference type="ARBA" id="ARBA00023002"/>
    </source>
</evidence>
<dbReference type="FunFam" id="3.40.50.720:FF:000097">
    <property type="entry name" value="SDR family oxidoreductase"/>
    <property type="match status" value="1"/>
</dbReference>
<feature type="chain" id="PRO_5029448438" description="Uncharacterized oxidoreductase YghA" evidence="5">
    <location>
        <begin position="34"/>
        <end position="335"/>
    </location>
</feature>
<dbReference type="PROSITE" id="PS51318">
    <property type="entry name" value="TAT"/>
    <property type="match status" value="1"/>
</dbReference>
<dbReference type="SUPFAM" id="SSF51735">
    <property type="entry name" value="NAD(P)-binding Rossmann-fold domains"/>
    <property type="match status" value="1"/>
</dbReference>
<keyword evidence="7" id="KW-1185">Reference proteome</keyword>
<dbReference type="AlphaFoldDB" id="A0A7L5E246"/>
<dbReference type="KEGG" id="mrob:HH214_02805"/>
<organism evidence="6 7">
    <name type="scientific">Mucilaginibacter robiniae</name>
    <dbReference type="NCBI Taxonomy" id="2728022"/>
    <lineage>
        <taxon>Bacteria</taxon>
        <taxon>Pseudomonadati</taxon>
        <taxon>Bacteroidota</taxon>
        <taxon>Sphingobacteriia</taxon>
        <taxon>Sphingobacteriales</taxon>
        <taxon>Sphingobacteriaceae</taxon>
        <taxon>Mucilaginibacter</taxon>
    </lineage>
</organism>
<comment type="similarity">
    <text evidence="1">Belongs to the short-chain dehydrogenases/reductases (SDR) family.</text>
</comment>
<dbReference type="Gene3D" id="3.40.50.720">
    <property type="entry name" value="NAD(P)-binding Rossmann-like Domain"/>
    <property type="match status" value="1"/>
</dbReference>